<evidence type="ECO:0000313" key="2">
    <source>
        <dbReference type="Proteomes" id="UP001596053"/>
    </source>
</evidence>
<evidence type="ECO:0008006" key="3">
    <source>
        <dbReference type="Google" id="ProtNLM"/>
    </source>
</evidence>
<dbReference type="Proteomes" id="UP001596053">
    <property type="component" value="Unassembled WGS sequence"/>
</dbReference>
<gene>
    <name evidence="1" type="ORF">ACFPOB_26160</name>
</gene>
<comment type="caution">
    <text evidence="1">The sequence shown here is derived from an EMBL/GenBank/DDBJ whole genome shotgun (WGS) entry which is preliminary data.</text>
</comment>
<dbReference type="EMBL" id="JBHSLW010000056">
    <property type="protein sequence ID" value="MFC5423038.1"/>
    <property type="molecule type" value="Genomic_DNA"/>
</dbReference>
<protein>
    <recommendedName>
        <fullName evidence="3">PhiE125 gp8 family phage protein</fullName>
    </recommendedName>
</protein>
<dbReference type="CDD" id="cd08054">
    <property type="entry name" value="gp6"/>
    <property type="match status" value="1"/>
</dbReference>
<reference evidence="2" key="1">
    <citation type="journal article" date="2019" name="Int. J. Syst. Evol. Microbiol.">
        <title>The Global Catalogue of Microorganisms (GCM) 10K type strain sequencing project: providing services to taxonomists for standard genome sequencing and annotation.</title>
        <authorList>
            <consortium name="The Broad Institute Genomics Platform"/>
            <consortium name="The Broad Institute Genome Sequencing Center for Infectious Disease"/>
            <person name="Wu L."/>
            <person name="Ma J."/>
        </authorList>
    </citation>
    <scope>NUCLEOTIDE SEQUENCE [LARGE SCALE GENOMIC DNA]</scope>
    <source>
        <strain evidence="2">NCAIM B.01391</strain>
    </source>
</reference>
<keyword evidence="2" id="KW-1185">Reference proteome</keyword>
<proteinExistence type="predicted"/>
<sequence>MHCLPPELVTAPTAKPISLVEAKAHLRVDHGLDDGLIERAIDAAAGHLDGYGGILGRALMAQRWRQFFSFWPASRCLPLRLAPVTAIVEIRVRAADGSESVVDPANYRLLAGASRPEVLISLAASLPALEHAPDAVAVTYAAGYGETAETVPAAIRQAMLLMVGDMYRFPETVALGASGAVPMSATVDRLLAPYRRVQL</sequence>
<dbReference type="NCBIfam" id="TIGR02215">
    <property type="entry name" value="phage_chp_gp8"/>
    <property type="match status" value="1"/>
</dbReference>
<dbReference type="RefSeq" id="WP_377801232.1">
    <property type="nucleotide sequence ID" value="NZ_JBHSLW010000056.1"/>
</dbReference>
<dbReference type="InterPro" id="IPR011738">
    <property type="entry name" value="Phage_CHP"/>
</dbReference>
<accession>A0ABW0J0G8</accession>
<evidence type="ECO:0000313" key="1">
    <source>
        <dbReference type="EMBL" id="MFC5423038.1"/>
    </source>
</evidence>
<organism evidence="1 2">
    <name type="scientific">Bosea eneae</name>
    <dbReference type="NCBI Taxonomy" id="151454"/>
    <lineage>
        <taxon>Bacteria</taxon>
        <taxon>Pseudomonadati</taxon>
        <taxon>Pseudomonadota</taxon>
        <taxon>Alphaproteobacteria</taxon>
        <taxon>Hyphomicrobiales</taxon>
        <taxon>Boseaceae</taxon>
        <taxon>Bosea</taxon>
    </lineage>
</organism>
<name>A0ABW0J0G8_9HYPH</name>
<dbReference type="Gene3D" id="1.10.3230.30">
    <property type="entry name" value="Phage gp6-like head-tail connector protein"/>
    <property type="match status" value="1"/>
</dbReference>